<evidence type="ECO:0000313" key="2">
    <source>
        <dbReference type="EMBL" id="SPO34836.1"/>
    </source>
</evidence>
<sequence length="141" mass="14942">MASWRSGHLCFDDDDDDDDDEGGLRVARCDATRAGQPTLLRAGRLLACLAAWAGSPPVRRGTARLVAHARVVPGCWLPSWLPVGRRAASPLFLQARRQAAGRRQGGLSWPAAAAAARCGGRQPEGWGQPGQPKSRIPGQAA</sequence>
<feature type="region of interest" description="Disordered" evidence="1">
    <location>
        <begin position="113"/>
        <end position="141"/>
    </location>
</feature>
<dbReference type="AlphaFoldDB" id="A0A5C3ETI2"/>
<evidence type="ECO:0000256" key="1">
    <source>
        <dbReference type="SAM" id="MobiDB-lite"/>
    </source>
</evidence>
<keyword evidence="3" id="KW-1185">Reference proteome</keyword>
<evidence type="ECO:0000313" key="3">
    <source>
        <dbReference type="Proteomes" id="UP000323386"/>
    </source>
</evidence>
<protein>
    <submittedName>
        <fullName evidence="2">Uncharacterized protein</fullName>
    </submittedName>
</protein>
<reference evidence="2 3" key="1">
    <citation type="submission" date="2018-03" db="EMBL/GenBank/DDBJ databases">
        <authorList>
            <person name="Guldener U."/>
        </authorList>
    </citation>
    <scope>NUCLEOTIDE SEQUENCE [LARGE SCALE GENOMIC DNA]</scope>
    <source>
        <strain evidence="2 3">DAOM196992</strain>
    </source>
</reference>
<proteinExistence type="predicted"/>
<dbReference type="Proteomes" id="UP000323386">
    <property type="component" value="Unassembled WGS sequence"/>
</dbReference>
<name>A0A5C3ETI2_9BASI</name>
<organism evidence="2 3">
    <name type="scientific">Pseudozyma flocculosa</name>
    <dbReference type="NCBI Taxonomy" id="84751"/>
    <lineage>
        <taxon>Eukaryota</taxon>
        <taxon>Fungi</taxon>
        <taxon>Dikarya</taxon>
        <taxon>Basidiomycota</taxon>
        <taxon>Ustilaginomycotina</taxon>
        <taxon>Ustilaginomycetes</taxon>
        <taxon>Ustilaginales</taxon>
        <taxon>Ustilaginaceae</taxon>
        <taxon>Pseudozyma</taxon>
    </lineage>
</organism>
<gene>
    <name evidence="2" type="ORF">PSFLO_00307</name>
</gene>
<accession>A0A5C3ETI2</accession>
<dbReference type="EMBL" id="OOIP01000001">
    <property type="protein sequence ID" value="SPO34836.1"/>
    <property type="molecule type" value="Genomic_DNA"/>
</dbReference>